<dbReference type="Proteomes" id="UP000076798">
    <property type="component" value="Unassembled WGS sequence"/>
</dbReference>
<feature type="compositionally biased region" description="Low complexity" evidence="1">
    <location>
        <begin position="58"/>
        <end position="67"/>
    </location>
</feature>
<organism evidence="3 4">
    <name type="scientific">Sistotremastrum suecicum HHB10207 ss-3</name>
    <dbReference type="NCBI Taxonomy" id="1314776"/>
    <lineage>
        <taxon>Eukaryota</taxon>
        <taxon>Fungi</taxon>
        <taxon>Dikarya</taxon>
        <taxon>Basidiomycota</taxon>
        <taxon>Agaricomycotina</taxon>
        <taxon>Agaricomycetes</taxon>
        <taxon>Sistotremastrales</taxon>
        <taxon>Sistotremastraceae</taxon>
        <taxon>Sistotremastrum</taxon>
    </lineage>
</organism>
<feature type="region of interest" description="Disordered" evidence="1">
    <location>
        <begin position="241"/>
        <end position="272"/>
    </location>
</feature>
<evidence type="ECO:0000313" key="3">
    <source>
        <dbReference type="EMBL" id="KZT33692.1"/>
    </source>
</evidence>
<accession>A0A165YWR4</accession>
<evidence type="ECO:0000259" key="2">
    <source>
        <dbReference type="Pfam" id="PF20411"/>
    </source>
</evidence>
<protein>
    <recommendedName>
        <fullName evidence="2">DUF6697 domain-containing protein</fullName>
    </recommendedName>
</protein>
<feature type="region of interest" description="Disordered" evidence="1">
    <location>
        <begin position="47"/>
        <end position="84"/>
    </location>
</feature>
<dbReference type="AlphaFoldDB" id="A0A165YWR4"/>
<reference evidence="3 4" key="1">
    <citation type="journal article" date="2016" name="Mol. Biol. Evol.">
        <title>Comparative Genomics of Early-Diverging Mushroom-Forming Fungi Provides Insights into the Origins of Lignocellulose Decay Capabilities.</title>
        <authorList>
            <person name="Nagy L.G."/>
            <person name="Riley R."/>
            <person name="Tritt A."/>
            <person name="Adam C."/>
            <person name="Daum C."/>
            <person name="Floudas D."/>
            <person name="Sun H."/>
            <person name="Yadav J.S."/>
            <person name="Pangilinan J."/>
            <person name="Larsson K.H."/>
            <person name="Matsuura K."/>
            <person name="Barry K."/>
            <person name="Labutti K."/>
            <person name="Kuo R."/>
            <person name="Ohm R.A."/>
            <person name="Bhattacharya S.S."/>
            <person name="Shirouzu T."/>
            <person name="Yoshinaga Y."/>
            <person name="Martin F.M."/>
            <person name="Grigoriev I.V."/>
            <person name="Hibbett D.S."/>
        </authorList>
    </citation>
    <scope>NUCLEOTIDE SEQUENCE [LARGE SCALE GENOMIC DNA]</scope>
    <source>
        <strain evidence="3 4">HHB10207 ss-3</strain>
    </source>
</reference>
<keyword evidence="4" id="KW-1185">Reference proteome</keyword>
<evidence type="ECO:0000256" key="1">
    <source>
        <dbReference type="SAM" id="MobiDB-lite"/>
    </source>
</evidence>
<name>A0A165YWR4_9AGAM</name>
<dbReference type="InterPro" id="IPR046520">
    <property type="entry name" value="DUF6697"/>
</dbReference>
<dbReference type="EMBL" id="KV428224">
    <property type="protein sequence ID" value="KZT33692.1"/>
    <property type="molecule type" value="Genomic_DNA"/>
</dbReference>
<proteinExistence type="predicted"/>
<sequence>MRIVNILPPAVHPHRPWAPPRTYQPVVLAQVKKKHLNRSRLDQLLGRGEVNELEKMSKTGPTGNKGNKGTKDKSSKKADQNGGVTVRVRLTRPNVTALALEHNVLQVLYTGCAENPDCPKEPGTSGFLYSGFGNSGNSFLTPHFIHLFVDISVLQDQTGYCYLGLYKCTRREPFSASKWKKLSDQEQLLFARRTRDNTPDFSKIDLEVIRAHYEAGWVLLPCLELQFVEYNVQLASALAEDQETDSESRKRKREVKAENKVPSQERLSVDVKISGELQSTDLDAQRRTSAGCDEALESKLETRKKIKLE</sequence>
<feature type="domain" description="DUF6697" evidence="2">
    <location>
        <begin position="91"/>
        <end position="240"/>
    </location>
</feature>
<gene>
    <name evidence="3" type="ORF">SISSUDRAFT_389813</name>
</gene>
<dbReference type="OrthoDB" id="2757553at2759"/>
<dbReference type="STRING" id="1314776.A0A165YWR4"/>
<dbReference type="Pfam" id="PF20411">
    <property type="entry name" value="DUF6697"/>
    <property type="match status" value="1"/>
</dbReference>
<evidence type="ECO:0000313" key="4">
    <source>
        <dbReference type="Proteomes" id="UP000076798"/>
    </source>
</evidence>
<feature type="compositionally biased region" description="Basic and acidic residues" evidence="1">
    <location>
        <begin position="69"/>
        <end position="79"/>
    </location>
</feature>